<evidence type="ECO:0000256" key="7">
    <source>
        <dbReference type="ARBA" id="ARBA00022840"/>
    </source>
</evidence>
<dbReference type="PATRIC" id="fig|35623.3.peg.1107"/>
<feature type="domain" description="Helicase ATP-binding" evidence="16">
    <location>
        <begin position="83"/>
        <end position="243"/>
    </location>
</feature>
<dbReference type="Pfam" id="PF07516">
    <property type="entry name" value="SecA_SW"/>
    <property type="match status" value="1"/>
</dbReference>
<feature type="binding site" evidence="12">
    <location>
        <begin position="99"/>
        <end position="103"/>
    </location>
    <ligand>
        <name>ATP</name>
        <dbReference type="ChEBI" id="CHEBI:30616"/>
    </ligand>
</feature>
<dbReference type="GO" id="GO:0017038">
    <property type="term" value="P:protein import"/>
    <property type="evidence" value="ECO:0007669"/>
    <property type="project" value="InterPro"/>
</dbReference>
<evidence type="ECO:0000259" key="16">
    <source>
        <dbReference type="PROSITE" id="PS51192"/>
    </source>
</evidence>
<keyword evidence="7 12" id="KW-0067">ATP-binding</keyword>
<evidence type="ECO:0000259" key="18">
    <source>
        <dbReference type="PROSITE" id="PS51196"/>
    </source>
</evidence>
<sequence length="822" mass="93739">MFGLFDSTKKALKRYRKIALQIEALKESMKQLSNEEIQLKTASYKERIKNGETLDDLLVEAFALVREASTRVTGLTPYFVQLMGGIAIHEGNIAEMRTGEGKTLTAVLPAYLNALQGEGVHIVTVNEYLAKREAEGEIGELFKFLGLTVGLNLRDNDREQKKAAYACDIMYSTNAELGFDYLRDHMVLYHKDMVAQRGYPYAIIDEVDSILIDEARTPLIISGPAKNTQNLYMQSDRFVKSLNDEDYELDVESNTVELSESGITKAEQMFGIDNLYDLKHVSLLHHINNALKANFTMTNDKEYMVVEGEVLIIDQFTGRILKGRQFSEGLHQAIEAKEGVEVKKETVTVATITYQNFFRMYKKLSGMTGTAKTEEEEFVDIYNMNVIEIPTNKPVIREDAKDFFFVTAEEKYNALIEEVKIRHEKGQPILIGTIAVETSELLSTMLRKNRIPHEVLNAKNHEREAEIIAKAGLKGSVTIATNMAGRGTDIKLGEGVVELGGLAVIGSEKHDARRIDNQLRGRSGRQGDPGFSRFYLSAEDELMVRRGGDRFKTIIGTLQRAQETGTPVTSRMITNLITGAQKRSEGVNSEIRKNVLKYDDVLRLQREIIYAERTSVLTNQSVESQVIRFIEDVVEAEIDEFIVPVGRNKFDIKDEAIIHHFESFMIPRDLVKIEQINQLDEVEIVKFYKDLAIKLLTEKKELVPIEVYNEFLKVIMLRVIDTYWMRHIDTMQELRQGVRLQSYGQQNPLITYQREGKRLFDEMTYSISKDVARYATLGKIQLNVSREAVVKNTNTNQGTEVKKDNKPKKQKVRHSQLPWNRR</sequence>
<dbReference type="SMART" id="SM00957">
    <property type="entry name" value="SecA_DEAD"/>
    <property type="match status" value="1"/>
</dbReference>
<name>A0A061ABB4_9MOLU</name>
<organism evidence="19 20">
    <name type="scientific">Acholeplasma oculi</name>
    <dbReference type="NCBI Taxonomy" id="35623"/>
    <lineage>
        <taxon>Bacteria</taxon>
        <taxon>Bacillati</taxon>
        <taxon>Mycoplasmatota</taxon>
        <taxon>Mollicutes</taxon>
        <taxon>Acholeplasmatales</taxon>
        <taxon>Acholeplasmataceae</taxon>
        <taxon>Acholeplasma</taxon>
    </lineage>
</organism>
<dbReference type="InterPro" id="IPR011116">
    <property type="entry name" value="SecA_Wing/Scaffold"/>
</dbReference>
<feature type="binding site" evidence="12">
    <location>
        <position position="489"/>
    </location>
    <ligand>
        <name>ATP</name>
        <dbReference type="ChEBI" id="CHEBI:30616"/>
    </ligand>
</feature>
<keyword evidence="20" id="KW-1185">Reference proteome</keyword>
<dbReference type="InterPro" id="IPR011130">
    <property type="entry name" value="SecA_preprotein_X-link_dom"/>
</dbReference>
<evidence type="ECO:0000256" key="5">
    <source>
        <dbReference type="ARBA" id="ARBA00022490"/>
    </source>
</evidence>
<evidence type="ECO:0000256" key="13">
    <source>
        <dbReference type="RuleBase" id="RU003874"/>
    </source>
</evidence>
<dbReference type="RefSeq" id="WP_045749626.1">
    <property type="nucleotide sequence ID" value="NZ_FUZK01000001.1"/>
</dbReference>
<dbReference type="Gene3D" id="3.40.50.300">
    <property type="entry name" value="P-loop containing nucleotide triphosphate hydrolases"/>
    <property type="match status" value="3"/>
</dbReference>
<dbReference type="Pfam" id="PF21090">
    <property type="entry name" value="P-loop_SecA"/>
    <property type="match status" value="1"/>
</dbReference>
<dbReference type="InterPro" id="IPR014018">
    <property type="entry name" value="SecA_motor_DEAD"/>
</dbReference>
<evidence type="ECO:0000256" key="15">
    <source>
        <dbReference type="SAM" id="MobiDB-lite"/>
    </source>
</evidence>
<dbReference type="FunFam" id="3.40.50.300:FF:000429">
    <property type="entry name" value="Preprotein translocase subunit SecA"/>
    <property type="match status" value="1"/>
</dbReference>
<evidence type="ECO:0000313" key="19">
    <source>
        <dbReference type="EMBL" id="CDR31180.1"/>
    </source>
</evidence>
<dbReference type="PROSITE" id="PS51192">
    <property type="entry name" value="HELICASE_ATP_BIND_1"/>
    <property type="match status" value="1"/>
</dbReference>
<evidence type="ECO:0000256" key="3">
    <source>
        <dbReference type="ARBA" id="ARBA00022448"/>
    </source>
</evidence>
<dbReference type="PANTHER" id="PTHR30612">
    <property type="entry name" value="SECA INNER MEMBRANE COMPONENT OF SEC PROTEIN SECRETION SYSTEM"/>
    <property type="match status" value="1"/>
</dbReference>
<comment type="subcellular location">
    <subcellularLocation>
        <location evidence="12">Cell membrane</location>
        <topology evidence="12">Peripheral membrane protein</topology>
        <orientation evidence="12">Cytoplasmic side</orientation>
    </subcellularLocation>
    <subcellularLocation>
        <location evidence="12">Cytoplasm</location>
    </subcellularLocation>
    <subcellularLocation>
        <location evidence="1">Membrane</location>
        <topology evidence="1">Peripheral membrane protein</topology>
    </subcellularLocation>
    <text evidence="12">Distribution is 50-50.</text>
</comment>
<dbReference type="Proteomes" id="UP000032434">
    <property type="component" value="Chromosome 1"/>
</dbReference>
<dbReference type="PROSITE" id="PS51194">
    <property type="entry name" value="HELICASE_CTER"/>
    <property type="match status" value="1"/>
</dbReference>
<feature type="compositionally biased region" description="Basic residues" evidence="15">
    <location>
        <begin position="805"/>
        <end position="822"/>
    </location>
</feature>
<proteinExistence type="inferred from homology"/>
<evidence type="ECO:0000259" key="17">
    <source>
        <dbReference type="PROSITE" id="PS51194"/>
    </source>
</evidence>
<dbReference type="FunFam" id="3.90.1440.10:FF:000002">
    <property type="entry name" value="Protein translocase subunit SecA"/>
    <property type="match status" value="1"/>
</dbReference>
<dbReference type="EC" id="7.4.2.8" evidence="12"/>
<dbReference type="Gene3D" id="3.90.1440.10">
    <property type="entry name" value="SecA, preprotein cross-linking domain"/>
    <property type="match status" value="1"/>
</dbReference>
<dbReference type="GO" id="GO:0006605">
    <property type="term" value="P:protein targeting"/>
    <property type="evidence" value="ECO:0007669"/>
    <property type="project" value="UniProtKB-UniRule"/>
</dbReference>
<dbReference type="GO" id="GO:0005886">
    <property type="term" value="C:plasma membrane"/>
    <property type="evidence" value="ECO:0007669"/>
    <property type="project" value="UniProtKB-SubCell"/>
</dbReference>
<feature type="binding site" evidence="12">
    <location>
        <position position="81"/>
    </location>
    <ligand>
        <name>ATP</name>
        <dbReference type="ChEBI" id="CHEBI:30616"/>
    </ligand>
</feature>
<evidence type="ECO:0000256" key="11">
    <source>
        <dbReference type="ARBA" id="ARBA00023136"/>
    </source>
</evidence>
<dbReference type="GO" id="GO:0005829">
    <property type="term" value="C:cytosol"/>
    <property type="evidence" value="ECO:0007669"/>
    <property type="project" value="TreeGrafter"/>
</dbReference>
<comment type="similarity">
    <text evidence="2 12 13">Belongs to the SecA family.</text>
</comment>
<dbReference type="Pfam" id="PF07517">
    <property type="entry name" value="SecA_DEAD"/>
    <property type="match status" value="1"/>
</dbReference>
<dbReference type="NCBIfam" id="NF006630">
    <property type="entry name" value="PRK09200.1"/>
    <property type="match status" value="1"/>
</dbReference>
<evidence type="ECO:0000256" key="2">
    <source>
        <dbReference type="ARBA" id="ARBA00007650"/>
    </source>
</evidence>
<dbReference type="OrthoDB" id="9805579at2"/>
<keyword evidence="4 12" id="KW-1003">Cell membrane</keyword>
<dbReference type="InterPro" id="IPR011115">
    <property type="entry name" value="SecA_DEAD"/>
</dbReference>
<keyword evidence="10 12" id="KW-0811">Translocation</keyword>
<dbReference type="GO" id="GO:0008564">
    <property type="term" value="F:protein-exporting ATPase activity"/>
    <property type="evidence" value="ECO:0007669"/>
    <property type="project" value="UniProtKB-EC"/>
</dbReference>
<feature type="domain" description="SecA family profile" evidence="18">
    <location>
        <begin position="1"/>
        <end position="567"/>
    </location>
</feature>
<dbReference type="GO" id="GO:0065002">
    <property type="term" value="P:intracellular protein transmembrane transport"/>
    <property type="evidence" value="ECO:0007669"/>
    <property type="project" value="UniProtKB-UniRule"/>
</dbReference>
<dbReference type="FunCoup" id="A0A061ABB4">
    <property type="interactions" value="311"/>
</dbReference>
<dbReference type="NCBIfam" id="TIGR00963">
    <property type="entry name" value="secA"/>
    <property type="match status" value="1"/>
</dbReference>
<keyword evidence="14" id="KW-0175">Coiled coil</keyword>
<dbReference type="EMBL" id="LK028559">
    <property type="protein sequence ID" value="CDR31180.1"/>
    <property type="molecule type" value="Genomic_DNA"/>
</dbReference>
<dbReference type="STRING" id="35623.Aocu_11070"/>
<keyword evidence="6 12" id="KW-0547">Nucleotide-binding</keyword>
<dbReference type="InterPro" id="IPR001650">
    <property type="entry name" value="Helicase_C-like"/>
</dbReference>
<dbReference type="InterPro" id="IPR020937">
    <property type="entry name" value="SecA_CS"/>
</dbReference>
<dbReference type="KEGG" id="aoc:Aocu_11070"/>
<feature type="coiled-coil region" evidence="14">
    <location>
        <begin position="15"/>
        <end position="42"/>
    </location>
</feature>
<keyword evidence="8 12" id="KW-0653">Protein transport</keyword>
<dbReference type="HOGENOM" id="CLU_005314_3_0_14"/>
<accession>A0A061ABB4</accession>
<comment type="subunit">
    <text evidence="12">Monomer and homodimer. Part of the essential Sec protein translocation apparatus which comprises SecA, SecYEG and auxiliary proteins SecDF. Other proteins may also be involved.</text>
</comment>
<dbReference type="HAMAP" id="MF_01382">
    <property type="entry name" value="SecA"/>
    <property type="match status" value="1"/>
</dbReference>
<keyword evidence="3 12" id="KW-0813">Transport</keyword>
<evidence type="ECO:0000256" key="14">
    <source>
        <dbReference type="SAM" id="Coils"/>
    </source>
</evidence>
<dbReference type="CDD" id="cd17928">
    <property type="entry name" value="DEXDc_SecA"/>
    <property type="match status" value="1"/>
</dbReference>
<keyword evidence="9 12" id="KW-1278">Translocase</keyword>
<evidence type="ECO:0000256" key="4">
    <source>
        <dbReference type="ARBA" id="ARBA00022475"/>
    </source>
</evidence>
<reference evidence="20" key="1">
    <citation type="submission" date="2014-05" db="EMBL/GenBank/DDBJ databases">
        <authorList>
            <person name="Kube M."/>
        </authorList>
    </citation>
    <scope>NUCLEOTIDE SEQUENCE [LARGE SCALE GENOMIC DNA]</scope>
</reference>
<evidence type="ECO:0000256" key="6">
    <source>
        <dbReference type="ARBA" id="ARBA00022741"/>
    </source>
</evidence>
<evidence type="ECO:0000256" key="10">
    <source>
        <dbReference type="ARBA" id="ARBA00023010"/>
    </source>
</evidence>
<keyword evidence="11 12" id="KW-0472">Membrane</keyword>
<dbReference type="SUPFAM" id="SSF81886">
    <property type="entry name" value="Helical scaffold and wing domains of SecA"/>
    <property type="match status" value="1"/>
</dbReference>
<protein>
    <recommendedName>
        <fullName evidence="12 13">Protein translocase subunit SecA</fullName>
        <ecNumber evidence="12">7.4.2.8</ecNumber>
    </recommendedName>
</protein>
<dbReference type="PRINTS" id="PR00906">
    <property type="entry name" value="SECA"/>
</dbReference>
<evidence type="ECO:0000256" key="1">
    <source>
        <dbReference type="ARBA" id="ARBA00004170"/>
    </source>
</evidence>
<dbReference type="SUPFAM" id="SSF81767">
    <property type="entry name" value="Pre-protein crosslinking domain of SecA"/>
    <property type="match status" value="1"/>
</dbReference>
<dbReference type="InterPro" id="IPR000185">
    <property type="entry name" value="SecA"/>
</dbReference>
<dbReference type="PANTHER" id="PTHR30612:SF0">
    <property type="entry name" value="CHLOROPLAST PROTEIN-TRANSPORTING ATPASE"/>
    <property type="match status" value="1"/>
</dbReference>
<evidence type="ECO:0000256" key="9">
    <source>
        <dbReference type="ARBA" id="ARBA00022967"/>
    </source>
</evidence>
<evidence type="ECO:0000313" key="20">
    <source>
        <dbReference type="Proteomes" id="UP000032434"/>
    </source>
</evidence>
<dbReference type="SMART" id="SM00958">
    <property type="entry name" value="SecA_PP_bind"/>
    <property type="match status" value="1"/>
</dbReference>
<keyword evidence="5 12" id="KW-0963">Cytoplasm</keyword>
<comment type="catalytic activity">
    <reaction evidence="12">
        <text>ATP + H2O + cellular proteinSide 1 = ADP + phosphate + cellular proteinSide 2.</text>
        <dbReference type="EC" id="7.4.2.8"/>
    </reaction>
</comment>
<dbReference type="Gene3D" id="1.10.3060.10">
    <property type="entry name" value="Helical scaffold and wing domains of SecA"/>
    <property type="match status" value="1"/>
</dbReference>
<comment type="function">
    <text evidence="12">Part of the Sec protein translocase complex. Interacts with the SecYEG preprotein conducting channel. Has a central role in coupling the hydrolysis of ATP to the transfer of proteins into and across the cell membrane, serving as an ATP-driven molecular motor driving the stepwise translocation of polypeptide chains across the membrane.</text>
</comment>
<dbReference type="CDD" id="cd18803">
    <property type="entry name" value="SF2_C_secA"/>
    <property type="match status" value="1"/>
</dbReference>
<dbReference type="GO" id="GO:0031522">
    <property type="term" value="C:cell envelope Sec protein transport complex"/>
    <property type="evidence" value="ECO:0007669"/>
    <property type="project" value="TreeGrafter"/>
</dbReference>
<dbReference type="InterPro" id="IPR036266">
    <property type="entry name" value="SecA_Wing/Scaffold_sf"/>
</dbReference>
<dbReference type="InterPro" id="IPR014001">
    <property type="entry name" value="Helicase_ATP-bd"/>
</dbReference>
<evidence type="ECO:0000256" key="12">
    <source>
        <dbReference type="HAMAP-Rule" id="MF_01382"/>
    </source>
</evidence>
<gene>
    <name evidence="12 19" type="primary">secA</name>
    <name evidence="19" type="ORF">Aocu_11070</name>
</gene>
<dbReference type="InterPro" id="IPR027417">
    <property type="entry name" value="P-loop_NTPase"/>
</dbReference>
<feature type="region of interest" description="Disordered" evidence="15">
    <location>
        <begin position="793"/>
        <end position="822"/>
    </location>
</feature>
<dbReference type="PROSITE" id="PS01312">
    <property type="entry name" value="SECA"/>
    <property type="match status" value="1"/>
</dbReference>
<dbReference type="GO" id="GO:0043952">
    <property type="term" value="P:protein transport by the Sec complex"/>
    <property type="evidence" value="ECO:0007669"/>
    <property type="project" value="TreeGrafter"/>
</dbReference>
<dbReference type="AlphaFoldDB" id="A0A061ABB4"/>
<dbReference type="GO" id="GO:0005524">
    <property type="term" value="F:ATP binding"/>
    <property type="evidence" value="ECO:0007669"/>
    <property type="project" value="UniProtKB-UniRule"/>
</dbReference>
<dbReference type="InterPro" id="IPR044722">
    <property type="entry name" value="SecA_SF2_C"/>
</dbReference>
<dbReference type="InParanoid" id="A0A061ABB4"/>
<dbReference type="InterPro" id="IPR036670">
    <property type="entry name" value="SecA_X-link_sf"/>
</dbReference>
<dbReference type="PROSITE" id="PS51196">
    <property type="entry name" value="SECA_MOTOR_DEAD"/>
    <property type="match status" value="1"/>
</dbReference>
<feature type="domain" description="Helicase C-terminal" evidence="17">
    <location>
        <begin position="407"/>
        <end position="574"/>
    </location>
</feature>
<dbReference type="SUPFAM" id="SSF52540">
    <property type="entry name" value="P-loop containing nucleoside triphosphate hydrolases"/>
    <property type="match status" value="2"/>
</dbReference>
<evidence type="ECO:0000256" key="8">
    <source>
        <dbReference type="ARBA" id="ARBA00022927"/>
    </source>
</evidence>
<dbReference type="Pfam" id="PF01043">
    <property type="entry name" value="SecA_PP_bind"/>
    <property type="match status" value="1"/>
</dbReference>